<feature type="region of interest" description="Disordered" evidence="1">
    <location>
        <begin position="709"/>
        <end position="732"/>
    </location>
</feature>
<dbReference type="EMBL" id="MU004186">
    <property type="protein sequence ID" value="KAF2497405.1"/>
    <property type="molecule type" value="Genomic_DNA"/>
</dbReference>
<feature type="region of interest" description="Disordered" evidence="1">
    <location>
        <begin position="588"/>
        <end position="608"/>
    </location>
</feature>
<dbReference type="OrthoDB" id="3864188at2759"/>
<feature type="region of interest" description="Disordered" evidence="1">
    <location>
        <begin position="481"/>
        <end position="533"/>
    </location>
</feature>
<feature type="compositionally biased region" description="Polar residues" evidence="1">
    <location>
        <begin position="485"/>
        <end position="502"/>
    </location>
</feature>
<organism evidence="2 3">
    <name type="scientific">Lophium mytilinum</name>
    <dbReference type="NCBI Taxonomy" id="390894"/>
    <lineage>
        <taxon>Eukaryota</taxon>
        <taxon>Fungi</taxon>
        <taxon>Dikarya</taxon>
        <taxon>Ascomycota</taxon>
        <taxon>Pezizomycotina</taxon>
        <taxon>Dothideomycetes</taxon>
        <taxon>Pleosporomycetidae</taxon>
        <taxon>Mytilinidiales</taxon>
        <taxon>Mytilinidiaceae</taxon>
        <taxon>Lophium</taxon>
    </lineage>
</organism>
<keyword evidence="3" id="KW-1185">Reference proteome</keyword>
<evidence type="ECO:0000313" key="2">
    <source>
        <dbReference type="EMBL" id="KAF2497405.1"/>
    </source>
</evidence>
<accession>A0A6A6QY74</accession>
<feature type="compositionally biased region" description="Low complexity" evidence="1">
    <location>
        <begin position="347"/>
        <end position="363"/>
    </location>
</feature>
<proteinExistence type="predicted"/>
<dbReference type="AlphaFoldDB" id="A0A6A6QY74"/>
<sequence>MSEIVSPEALRRQIEAHEASHSSLFQRRQAAMHTFDELNEQLAESDRIRKELYRQLRIANQPIPAVHTTNLPPAANQQPHSSAVLAVGLGNSALTGITAQERELLETAKRLEKYPTVVRCDDGTWRELLCNVCKGNLKKNEATGEKTFIRGTEGFQDHLSFIHDTKSTREEILVQCLHRKWSVNEILSVVRGDRTARRVPRVHGRVFDPWSLPVRAPNPKETAQLSGMDTLASFGLPMIVQTDKNTWSDLRCGWCQGNARNAEQSSSSEDLVFLRGVEELQGHIRQIHWVDLSEEEIYIQCLHRRWTTGEVLSVLRKDAWGYPDVELIECSMQKEPSNAVLQGRNHGPSLTSTSSLPRTGSPSAPIGPSALQASDTATARQAIRTSILFQMAPGAWDDDTSAPPRSVGSNSAPRSRHGPSPLRRAFSPNPGPKSSRASQNVFRASNSASLPPVAQSQDSTDPFAAATATYYQANNTISRPAVNPGVSQNHTATTNSDSNLSAEVQGVAGPSNTVSLTSAAPLSQTGSTVPPPDSMMQEILAGLTRMARLAVAQLDANPPSLAESAAASAGVPETTEVIQLDTHSPALADSADAAPTTPASSGSNGPAASIPRIEIPDWLGCVGQWASGQYVELACPRCNANTKLSKHPEYFHRSHGFAYHLREHHGEYLPEEFKGRRADWILEYCGKRVIAVDELEEVIAAGLEGARIPHVKPPAKEQPEPSRARKRRRKAY</sequence>
<gene>
    <name evidence="2" type="ORF">BU16DRAFT_580090</name>
</gene>
<name>A0A6A6QY74_9PEZI</name>
<reference evidence="2" key="1">
    <citation type="journal article" date="2020" name="Stud. Mycol.">
        <title>101 Dothideomycetes genomes: a test case for predicting lifestyles and emergence of pathogens.</title>
        <authorList>
            <person name="Haridas S."/>
            <person name="Albert R."/>
            <person name="Binder M."/>
            <person name="Bloem J."/>
            <person name="Labutti K."/>
            <person name="Salamov A."/>
            <person name="Andreopoulos B."/>
            <person name="Baker S."/>
            <person name="Barry K."/>
            <person name="Bills G."/>
            <person name="Bluhm B."/>
            <person name="Cannon C."/>
            <person name="Castanera R."/>
            <person name="Culley D."/>
            <person name="Daum C."/>
            <person name="Ezra D."/>
            <person name="Gonzalez J."/>
            <person name="Henrissat B."/>
            <person name="Kuo A."/>
            <person name="Liang C."/>
            <person name="Lipzen A."/>
            <person name="Lutzoni F."/>
            <person name="Magnuson J."/>
            <person name="Mondo S."/>
            <person name="Nolan M."/>
            <person name="Ohm R."/>
            <person name="Pangilinan J."/>
            <person name="Park H.-J."/>
            <person name="Ramirez L."/>
            <person name="Alfaro M."/>
            <person name="Sun H."/>
            <person name="Tritt A."/>
            <person name="Yoshinaga Y."/>
            <person name="Zwiers L.-H."/>
            <person name="Turgeon B."/>
            <person name="Goodwin S."/>
            <person name="Spatafora J."/>
            <person name="Crous P."/>
            <person name="Grigoriev I."/>
        </authorList>
    </citation>
    <scope>NUCLEOTIDE SEQUENCE</scope>
    <source>
        <strain evidence="2">CBS 269.34</strain>
    </source>
</reference>
<feature type="region of interest" description="Disordered" evidence="1">
    <location>
        <begin position="394"/>
        <end position="440"/>
    </location>
</feature>
<feature type="compositionally biased region" description="Polar residues" evidence="1">
    <location>
        <begin position="510"/>
        <end position="528"/>
    </location>
</feature>
<feature type="compositionally biased region" description="Basic and acidic residues" evidence="1">
    <location>
        <begin position="714"/>
        <end position="723"/>
    </location>
</feature>
<feature type="region of interest" description="Disordered" evidence="1">
    <location>
        <begin position="338"/>
        <end position="377"/>
    </location>
</feature>
<evidence type="ECO:0000256" key="1">
    <source>
        <dbReference type="SAM" id="MobiDB-lite"/>
    </source>
</evidence>
<dbReference type="Proteomes" id="UP000799750">
    <property type="component" value="Unassembled WGS sequence"/>
</dbReference>
<evidence type="ECO:0000313" key="3">
    <source>
        <dbReference type="Proteomes" id="UP000799750"/>
    </source>
</evidence>
<protein>
    <submittedName>
        <fullName evidence="2">Uncharacterized protein</fullName>
    </submittedName>
</protein>